<evidence type="ECO:0000313" key="2">
    <source>
        <dbReference type="EMBL" id="KAB8076101.1"/>
    </source>
</evidence>
<protein>
    <recommendedName>
        <fullName evidence="4">ASST-domain-containing protein</fullName>
    </recommendedName>
</protein>
<keyword evidence="3" id="KW-1185">Reference proteome</keyword>
<evidence type="ECO:0000313" key="3">
    <source>
        <dbReference type="Proteomes" id="UP000326565"/>
    </source>
</evidence>
<feature type="region of interest" description="Disordered" evidence="1">
    <location>
        <begin position="37"/>
        <end position="71"/>
    </location>
</feature>
<dbReference type="SUPFAM" id="SSF69322">
    <property type="entry name" value="Tricorn protease domain 2"/>
    <property type="match status" value="1"/>
</dbReference>
<reference evidence="2 3" key="1">
    <citation type="submission" date="2019-04" db="EMBL/GenBank/DDBJ databases">
        <title>Friends and foes A comparative genomics study of 23 Aspergillus species from section Flavi.</title>
        <authorList>
            <consortium name="DOE Joint Genome Institute"/>
            <person name="Kjaerbolling I."/>
            <person name="Vesth T."/>
            <person name="Frisvad J.C."/>
            <person name="Nybo J.L."/>
            <person name="Theobald S."/>
            <person name="Kildgaard S."/>
            <person name="Isbrandt T."/>
            <person name="Kuo A."/>
            <person name="Sato A."/>
            <person name="Lyhne E.K."/>
            <person name="Kogle M.E."/>
            <person name="Wiebenga A."/>
            <person name="Kun R.S."/>
            <person name="Lubbers R.J."/>
            <person name="Makela M.R."/>
            <person name="Barry K."/>
            <person name="Chovatia M."/>
            <person name="Clum A."/>
            <person name="Daum C."/>
            <person name="Haridas S."/>
            <person name="He G."/>
            <person name="LaButti K."/>
            <person name="Lipzen A."/>
            <person name="Mondo S."/>
            <person name="Riley R."/>
            <person name="Salamov A."/>
            <person name="Simmons B.A."/>
            <person name="Magnuson J.K."/>
            <person name="Henrissat B."/>
            <person name="Mortensen U.H."/>
            <person name="Larsen T.O."/>
            <person name="Devries R.P."/>
            <person name="Grigoriev I.V."/>
            <person name="Machida M."/>
            <person name="Baker S.E."/>
            <person name="Andersen M.R."/>
        </authorList>
    </citation>
    <scope>NUCLEOTIDE SEQUENCE [LARGE SCALE GENOMIC DNA]</scope>
    <source>
        <strain evidence="2 3">CBS 151.66</strain>
    </source>
</reference>
<dbReference type="OrthoDB" id="4449395at2759"/>
<dbReference type="AlphaFoldDB" id="A0A5N5X5S5"/>
<dbReference type="Proteomes" id="UP000326565">
    <property type="component" value="Unassembled WGS sequence"/>
</dbReference>
<name>A0A5N5X5S5_9EURO</name>
<sequence length="434" mass="48927">MVSHIFTWFLYAVNQVTDLSLRPIQPQARLRPGHQEVIGQPSTIPPTKIQPTASSSQIPVTPTPSTTPPAEVEDEFWDDIITGVYGIPPLLKVHDRTGRIKWTWARDDVTQELPSNIRRCLYSDANDATEVKWIRNGTSIAAVYSDLVLLINHTPDNPATDKLITFAVCRDNEWLWNAHTLEPIPGDRIAVGTTGSNSWDGILVYNSSLDNPLVEDPPILQNITGLRAIHGMIWDETEQMLWAAGTDLAADGSDDQPAYGTIQGYPYNATTGDLIDTDEFQYKLPEAFDQETEWGPGYPWWCGPHDLVPLPHQRVFLMSEDRGLHVFDLNTRQFSTETSQEVVDKYMAGFEVTTNDRHGFNRAGEYLDLPQSDLKGFSMAPDGSFVYIQSLWTTLRGNHTNIVVDGIKQDINIGDEIYRSRWFYDIPGWPKPKV</sequence>
<evidence type="ECO:0008006" key="4">
    <source>
        <dbReference type="Google" id="ProtNLM"/>
    </source>
</evidence>
<evidence type="ECO:0000256" key="1">
    <source>
        <dbReference type="SAM" id="MobiDB-lite"/>
    </source>
</evidence>
<proteinExistence type="predicted"/>
<organism evidence="2 3">
    <name type="scientific">Aspergillus leporis</name>
    <dbReference type="NCBI Taxonomy" id="41062"/>
    <lineage>
        <taxon>Eukaryota</taxon>
        <taxon>Fungi</taxon>
        <taxon>Dikarya</taxon>
        <taxon>Ascomycota</taxon>
        <taxon>Pezizomycotina</taxon>
        <taxon>Eurotiomycetes</taxon>
        <taxon>Eurotiomycetidae</taxon>
        <taxon>Eurotiales</taxon>
        <taxon>Aspergillaceae</taxon>
        <taxon>Aspergillus</taxon>
        <taxon>Aspergillus subgen. Circumdati</taxon>
    </lineage>
</organism>
<accession>A0A5N5X5S5</accession>
<dbReference type="EMBL" id="ML732185">
    <property type="protein sequence ID" value="KAB8076101.1"/>
    <property type="molecule type" value="Genomic_DNA"/>
</dbReference>
<gene>
    <name evidence="2" type="ORF">BDV29DRAFT_170782</name>
</gene>